<keyword evidence="2" id="KW-0285">Flavoprotein</keyword>
<dbReference type="GO" id="GO:0030327">
    <property type="term" value="P:prenylated protein catabolic process"/>
    <property type="evidence" value="ECO:0007669"/>
    <property type="project" value="TreeGrafter"/>
</dbReference>
<evidence type="ECO:0000313" key="7">
    <source>
        <dbReference type="EMBL" id="CAL1379389.1"/>
    </source>
</evidence>
<accession>A0AAV2E0P7</accession>
<dbReference type="InterPro" id="IPR010795">
    <property type="entry name" value="Prenylcys_lyase"/>
</dbReference>
<feature type="domain" description="Prenylcysteine lyase" evidence="6">
    <location>
        <begin position="70"/>
        <end position="123"/>
    </location>
</feature>
<proteinExistence type="predicted"/>
<dbReference type="PANTHER" id="PTHR15944:SF0">
    <property type="entry name" value="PRENYLCYSTEINE LYASE DOMAIN-CONTAINING PROTEIN"/>
    <property type="match status" value="1"/>
</dbReference>
<dbReference type="AlphaFoldDB" id="A0AAV2E0P7"/>
<keyword evidence="3" id="KW-0274">FAD</keyword>
<protein>
    <recommendedName>
        <fullName evidence="6">Prenylcysteine lyase domain-containing protein</fullName>
    </recommendedName>
</protein>
<dbReference type="PANTHER" id="PTHR15944">
    <property type="entry name" value="FARNESYLCYSTEINE LYASE"/>
    <property type="match status" value="1"/>
</dbReference>
<sequence length="126" mass="14324">MATVTIGVDTFEAGASILHPKNLHAVNFTELLKLNRKLPSSSDDSMSLGIWDGGKFVLKTVTVDSEYPFVQKIVSWANSQYIFLRYGFSLLKMDSFVETTVDKFLKYYERTEERPIFASVEETPKT</sequence>
<evidence type="ECO:0000259" key="6">
    <source>
        <dbReference type="Pfam" id="PF07156"/>
    </source>
</evidence>
<evidence type="ECO:0000313" key="8">
    <source>
        <dbReference type="Proteomes" id="UP001497516"/>
    </source>
</evidence>
<evidence type="ECO:0000256" key="2">
    <source>
        <dbReference type="ARBA" id="ARBA00022630"/>
    </source>
</evidence>
<evidence type="ECO:0000256" key="4">
    <source>
        <dbReference type="ARBA" id="ARBA00023002"/>
    </source>
</evidence>
<evidence type="ECO:0000256" key="5">
    <source>
        <dbReference type="ARBA" id="ARBA00023180"/>
    </source>
</evidence>
<evidence type="ECO:0000256" key="1">
    <source>
        <dbReference type="ARBA" id="ARBA00001974"/>
    </source>
</evidence>
<name>A0AAV2E0P7_9ROSI</name>
<keyword evidence="4" id="KW-0560">Oxidoreductase</keyword>
<comment type="cofactor">
    <cofactor evidence="1">
        <name>FAD</name>
        <dbReference type="ChEBI" id="CHEBI:57692"/>
    </cofactor>
</comment>
<organism evidence="7 8">
    <name type="scientific">Linum trigynum</name>
    <dbReference type="NCBI Taxonomy" id="586398"/>
    <lineage>
        <taxon>Eukaryota</taxon>
        <taxon>Viridiplantae</taxon>
        <taxon>Streptophyta</taxon>
        <taxon>Embryophyta</taxon>
        <taxon>Tracheophyta</taxon>
        <taxon>Spermatophyta</taxon>
        <taxon>Magnoliopsida</taxon>
        <taxon>eudicotyledons</taxon>
        <taxon>Gunneridae</taxon>
        <taxon>Pentapetalae</taxon>
        <taxon>rosids</taxon>
        <taxon>fabids</taxon>
        <taxon>Malpighiales</taxon>
        <taxon>Linaceae</taxon>
        <taxon>Linum</taxon>
    </lineage>
</organism>
<dbReference type="InterPro" id="IPR017046">
    <property type="entry name" value="Prenylcysteine_Oxase1"/>
</dbReference>
<dbReference type="GO" id="GO:0030328">
    <property type="term" value="P:prenylcysteine catabolic process"/>
    <property type="evidence" value="ECO:0007669"/>
    <property type="project" value="InterPro"/>
</dbReference>
<dbReference type="GO" id="GO:0001735">
    <property type="term" value="F:prenylcysteine oxidase activity"/>
    <property type="evidence" value="ECO:0007669"/>
    <property type="project" value="InterPro"/>
</dbReference>
<dbReference type="Proteomes" id="UP001497516">
    <property type="component" value="Chromosome 3"/>
</dbReference>
<keyword evidence="5" id="KW-0325">Glycoprotein</keyword>
<reference evidence="7 8" key="1">
    <citation type="submission" date="2024-04" db="EMBL/GenBank/DDBJ databases">
        <authorList>
            <person name="Fracassetti M."/>
        </authorList>
    </citation>
    <scope>NUCLEOTIDE SEQUENCE [LARGE SCALE GENOMIC DNA]</scope>
</reference>
<dbReference type="Pfam" id="PF07156">
    <property type="entry name" value="Prenylcys_lyase"/>
    <property type="match status" value="1"/>
</dbReference>
<dbReference type="EMBL" id="OZ034816">
    <property type="protein sequence ID" value="CAL1379389.1"/>
    <property type="molecule type" value="Genomic_DNA"/>
</dbReference>
<keyword evidence="8" id="KW-1185">Reference proteome</keyword>
<gene>
    <name evidence="7" type="ORF">LTRI10_LOCUS20913</name>
</gene>
<evidence type="ECO:0000256" key="3">
    <source>
        <dbReference type="ARBA" id="ARBA00022827"/>
    </source>
</evidence>